<dbReference type="InterPro" id="IPR027417">
    <property type="entry name" value="P-loop_NTPase"/>
</dbReference>
<reference evidence="9 10" key="1">
    <citation type="journal article" date="2016" name="Genome Biol. Evol.">
        <title>Gene Family Evolution Reflects Adaptation to Soil Environmental Stressors in the Genome of the Collembolan Orchesella cincta.</title>
        <authorList>
            <person name="Faddeeva-Vakhrusheva A."/>
            <person name="Derks M.F."/>
            <person name="Anvar S.Y."/>
            <person name="Agamennone V."/>
            <person name="Suring W."/>
            <person name="Smit S."/>
            <person name="van Straalen N.M."/>
            <person name="Roelofs D."/>
        </authorList>
    </citation>
    <scope>NUCLEOTIDE SEQUENCE [LARGE SCALE GENOMIC DNA]</scope>
    <source>
        <tissue evidence="9">Mixed pool</tissue>
    </source>
</reference>
<dbReference type="PANTHER" id="PTHR13140">
    <property type="entry name" value="MYOSIN"/>
    <property type="match status" value="1"/>
</dbReference>
<dbReference type="Gene3D" id="3.40.850.10">
    <property type="entry name" value="Kinesin motor domain"/>
    <property type="match status" value="2"/>
</dbReference>
<dbReference type="GO" id="GO:0005524">
    <property type="term" value="F:ATP binding"/>
    <property type="evidence" value="ECO:0007669"/>
    <property type="project" value="UniProtKB-UniRule"/>
</dbReference>
<dbReference type="GO" id="GO:0030048">
    <property type="term" value="P:actin filament-based movement"/>
    <property type="evidence" value="ECO:0007669"/>
    <property type="project" value="TreeGrafter"/>
</dbReference>
<gene>
    <name evidence="9" type="ORF">Ocin01_16670</name>
</gene>
<keyword evidence="5 6" id="KW-0009">Actin-binding</keyword>
<keyword evidence="4 6" id="KW-0505">Motor protein</keyword>
<dbReference type="Gene3D" id="1.20.5.4820">
    <property type="match status" value="1"/>
</dbReference>
<keyword evidence="2 6" id="KW-0067">ATP-binding</keyword>
<dbReference type="PANTHER" id="PTHR13140:SF802">
    <property type="entry name" value="UNCONVENTIONAL MYOSIN-IB ISOFORM X1"/>
    <property type="match status" value="1"/>
</dbReference>
<dbReference type="SMART" id="SM00242">
    <property type="entry name" value="MYSc"/>
    <property type="match status" value="1"/>
</dbReference>
<dbReference type="PRINTS" id="PR00193">
    <property type="entry name" value="MYOSINHEAVY"/>
</dbReference>
<dbReference type="Pfam" id="PF00063">
    <property type="entry name" value="Myosin_head"/>
    <property type="match status" value="2"/>
</dbReference>
<dbReference type="GO" id="GO:0005886">
    <property type="term" value="C:plasma membrane"/>
    <property type="evidence" value="ECO:0007669"/>
    <property type="project" value="TreeGrafter"/>
</dbReference>
<feature type="region of interest" description="Disordered" evidence="7">
    <location>
        <begin position="55"/>
        <end position="180"/>
    </location>
</feature>
<feature type="compositionally biased region" description="Low complexity" evidence="7">
    <location>
        <begin position="1414"/>
        <end position="1423"/>
    </location>
</feature>
<evidence type="ECO:0000256" key="1">
    <source>
        <dbReference type="ARBA" id="ARBA00022741"/>
    </source>
</evidence>
<evidence type="ECO:0000313" key="9">
    <source>
        <dbReference type="EMBL" id="ODM90014.1"/>
    </source>
</evidence>
<dbReference type="Gene3D" id="1.10.10.820">
    <property type="match status" value="1"/>
</dbReference>
<sequence>MELLLEQERRFSPVLASQMWRHATPSESTLYRQCQFTAATLLICFSAASPPPLTFIHHHQPPRPPSTTSSGSLSTGFPSDDLQDEGIPTSGEAFTFHPAHHHQHHHHQVHQLQFHRHASPHFHPPQHHFVNPQPHPAHHLASTSSPAGFGGEFGAGGSRAASRATYHEGEDTGGGEEDNLLLDNSVGVQDAAYLDPVTTDNFLTNIVQRFKRDFIYTYVGEGTLLMSVNPYKPLSIFSPRVKAAYRNISNPFQLPPHIYGQLCLILQRNTSSLERTQTLLLTGESGSGKSTNLSYLLDFLVTKQEPRSRRPSSSRGYNQSTGSLHRQHACPYSTGGSCSGRASSLSLTASATPIPPPPVQLQNTNMALSLLPRQLSPQCFWQLQNNERGSGGEPLFERNFHIFYILLVGADSSTLKSLKLTRNAETYAMLNVKNHSSFLNASKLTPPLRFALHDHYYHLRGFKHGYEGCFQLVKTTLASVLAGNTSITPDHVLRMLAAILKLNNLVFAPLTASESSCLRNSLTVTLYTRLFSWLTKQVSFTQKSSSTKPNLLNIIDFYGFEVFQSNSIEQFLINFTNEKIQFVLADLRLRQLQEEFVKDGLEWITIDTSLSTPSPASSSPPGSGSPGKLIDLVEENCHGILSIFANCANDADLERQFQRRFSPPSEKELPPSPGPHHKSTSTSSSSPFVEYLSQSFRLRHWAGPVTYSTRHFAAKNRDTLPPHLPHQLYSWTGDPLLRSLFSHDGRVPTPQTPSSKLLATSNMELSLKNLFQKTNTKHIYYIRCLKPNELSQPEVCESALLKHQVKYHRLIDFVRVYREGFTYNFGAFEFLERYKLLSLNTWPNWRLSSDPKLAIQVLMKDLQMKEGLDFCFGGGSSVSNVGDNLKVYVKGQRIVSELEDFRRERLDDLALLIQKTYRGYRDWRRFRRMGNAVNCICRAWKNYLLTKRKEQRKLWKVMKHSVKVIQAHYILWKRRLFLRQLILQVRAELHLMSSLGGGKWGGPGLPGLGMVVGGVGIRARTACSAPFAEIGLIHRATWRRLAFNSDVSFIDGGGNGQIFKGCRLYRSRFNEIEIAKMKEKVTASMLFKDKKTSYSRRFVKPSILHPFFSNECISHPFLGDYIRLRQNSQWRRTIMMMMLQQAAQLQAQVAPIPPLPPQIASTTEESSPPCEELPKKPLLPSQQLQIVFADLINKITRSSGKFLPIVLVVTTTSIMILDPRTLNIKYKIPATEVLRLSVSPFADDICVLHLQQPMRVGGSVMGPGEQGNLFGGAGGILSDDDDAYYQFGEEPSPTQTNFGGGGCVCSSSNPGLAYYPEQQAPSQQHQCQPGSGGCGLFGGGGDCDSGHYAISEVVKLTKGDLVLHTYHLIEMVTKIFLVVKNATGRGPEVVINNEFPAVFNNQRIQLYFRYSKASQNRSSSSNKTPHEQESSSENPQSRAHLSRSPPPNLLPDGGVPSSIPPKDEPVIPPSQIKITRKKSTRMEFLIGSSSGHS</sequence>
<dbReference type="GO" id="GO:0007015">
    <property type="term" value="P:actin filament organization"/>
    <property type="evidence" value="ECO:0007669"/>
    <property type="project" value="TreeGrafter"/>
</dbReference>
<evidence type="ECO:0000256" key="5">
    <source>
        <dbReference type="ARBA" id="ARBA00023203"/>
    </source>
</evidence>
<dbReference type="Proteomes" id="UP000094527">
    <property type="component" value="Unassembled WGS sequence"/>
</dbReference>
<keyword evidence="3 6" id="KW-0518">Myosin</keyword>
<evidence type="ECO:0000259" key="8">
    <source>
        <dbReference type="PROSITE" id="PS51456"/>
    </source>
</evidence>
<feature type="region of interest" description="Actin-binding" evidence="6">
    <location>
        <begin position="767"/>
        <end position="789"/>
    </location>
</feature>
<dbReference type="PROSITE" id="PS51456">
    <property type="entry name" value="MYOSIN_MOTOR"/>
    <property type="match status" value="1"/>
</dbReference>
<evidence type="ECO:0000256" key="6">
    <source>
        <dbReference type="PROSITE-ProRule" id="PRU00782"/>
    </source>
</evidence>
<evidence type="ECO:0000256" key="2">
    <source>
        <dbReference type="ARBA" id="ARBA00022840"/>
    </source>
</evidence>
<evidence type="ECO:0000256" key="7">
    <source>
        <dbReference type="SAM" id="MobiDB-lite"/>
    </source>
</evidence>
<dbReference type="SUPFAM" id="SSF52540">
    <property type="entry name" value="P-loop containing nucleoside triphosphate hydrolases"/>
    <property type="match status" value="1"/>
</dbReference>
<evidence type="ECO:0000313" key="10">
    <source>
        <dbReference type="Proteomes" id="UP000094527"/>
    </source>
</evidence>
<feature type="region of interest" description="Disordered" evidence="7">
    <location>
        <begin position="1414"/>
        <end position="1493"/>
    </location>
</feature>
<evidence type="ECO:0000256" key="3">
    <source>
        <dbReference type="ARBA" id="ARBA00023123"/>
    </source>
</evidence>
<dbReference type="GO" id="GO:0005737">
    <property type="term" value="C:cytoplasm"/>
    <property type="evidence" value="ECO:0007669"/>
    <property type="project" value="TreeGrafter"/>
</dbReference>
<keyword evidence="1 6" id="KW-0547">Nucleotide-binding</keyword>
<comment type="similarity">
    <text evidence="6">Belongs to the TRAFAC class myosin-kinesin ATPase superfamily. Myosin family.</text>
</comment>
<feature type="compositionally biased region" description="Gly residues" evidence="7">
    <location>
        <begin position="148"/>
        <end position="157"/>
    </location>
</feature>
<dbReference type="InterPro" id="IPR036961">
    <property type="entry name" value="Kinesin_motor_dom_sf"/>
</dbReference>
<feature type="compositionally biased region" description="Acidic residues" evidence="7">
    <location>
        <begin position="171"/>
        <end position="180"/>
    </location>
</feature>
<feature type="binding site" evidence="6">
    <location>
        <begin position="283"/>
        <end position="290"/>
    </location>
    <ligand>
        <name>ATP</name>
        <dbReference type="ChEBI" id="CHEBI:30616"/>
    </ligand>
</feature>
<dbReference type="OrthoDB" id="10055605at2759"/>
<proteinExistence type="inferred from homology"/>
<dbReference type="STRING" id="48709.A0A1D2MAW6"/>
<dbReference type="InterPro" id="IPR010926">
    <property type="entry name" value="Myosin_TH1"/>
</dbReference>
<dbReference type="GO" id="GO:0006897">
    <property type="term" value="P:endocytosis"/>
    <property type="evidence" value="ECO:0007669"/>
    <property type="project" value="TreeGrafter"/>
</dbReference>
<evidence type="ECO:0000256" key="4">
    <source>
        <dbReference type="ARBA" id="ARBA00023175"/>
    </source>
</evidence>
<dbReference type="GO" id="GO:0000146">
    <property type="term" value="F:microfilament motor activity"/>
    <property type="evidence" value="ECO:0007669"/>
    <property type="project" value="TreeGrafter"/>
</dbReference>
<dbReference type="EMBL" id="LJIJ01002237">
    <property type="protein sequence ID" value="ODM90014.1"/>
    <property type="molecule type" value="Genomic_DNA"/>
</dbReference>
<dbReference type="GO" id="GO:0016459">
    <property type="term" value="C:myosin complex"/>
    <property type="evidence" value="ECO:0007669"/>
    <property type="project" value="UniProtKB-KW"/>
</dbReference>
<keyword evidence="10" id="KW-1185">Reference proteome</keyword>
<dbReference type="PROSITE" id="PS50096">
    <property type="entry name" value="IQ"/>
    <property type="match status" value="1"/>
</dbReference>
<dbReference type="InterPro" id="IPR001609">
    <property type="entry name" value="Myosin_head_motor_dom-like"/>
</dbReference>
<dbReference type="Pfam" id="PF06017">
    <property type="entry name" value="Myosin_TH1"/>
    <property type="match status" value="1"/>
</dbReference>
<feature type="region of interest" description="Disordered" evidence="7">
    <location>
        <begin position="660"/>
        <end position="686"/>
    </location>
</feature>
<accession>A0A1D2MAW6</accession>
<dbReference type="GO" id="GO:0051015">
    <property type="term" value="F:actin filament binding"/>
    <property type="evidence" value="ECO:0007669"/>
    <property type="project" value="TreeGrafter"/>
</dbReference>
<feature type="domain" description="Myosin motor" evidence="8">
    <location>
        <begin position="186"/>
        <end position="903"/>
    </location>
</feature>
<dbReference type="Gene3D" id="1.20.58.530">
    <property type="match status" value="1"/>
</dbReference>
<dbReference type="GO" id="GO:0005902">
    <property type="term" value="C:microvillus"/>
    <property type="evidence" value="ECO:0007669"/>
    <property type="project" value="TreeGrafter"/>
</dbReference>
<feature type="compositionally biased region" description="Basic residues" evidence="7">
    <location>
        <begin position="98"/>
        <end position="126"/>
    </location>
</feature>
<feature type="compositionally biased region" description="Low complexity" evidence="7">
    <location>
        <begin position="66"/>
        <end position="79"/>
    </location>
</feature>
<protein>
    <submittedName>
        <fullName evidence="9">Unconventional myosin-Ia</fullName>
    </submittedName>
</protein>
<feature type="region of interest" description="Disordered" evidence="7">
    <location>
        <begin position="304"/>
        <end position="328"/>
    </location>
</feature>
<name>A0A1D2MAW6_ORCCI</name>
<comment type="caution">
    <text evidence="9">The sequence shown here is derived from an EMBL/GenBank/DDBJ whole genome shotgun (WGS) entry which is preliminary data.</text>
</comment>
<organism evidence="9 10">
    <name type="scientific">Orchesella cincta</name>
    <name type="common">Springtail</name>
    <name type="synonym">Podura cincta</name>
    <dbReference type="NCBI Taxonomy" id="48709"/>
    <lineage>
        <taxon>Eukaryota</taxon>
        <taxon>Metazoa</taxon>
        <taxon>Ecdysozoa</taxon>
        <taxon>Arthropoda</taxon>
        <taxon>Hexapoda</taxon>
        <taxon>Collembola</taxon>
        <taxon>Entomobryomorpha</taxon>
        <taxon>Entomobryoidea</taxon>
        <taxon>Orchesellidae</taxon>
        <taxon>Orchesellinae</taxon>
        <taxon>Orchesella</taxon>
    </lineage>
</organism>